<evidence type="ECO:0000313" key="3">
    <source>
        <dbReference type="Proteomes" id="UP001295740"/>
    </source>
</evidence>
<organism evidence="2 3">
    <name type="scientific">Anthostomella pinea</name>
    <dbReference type="NCBI Taxonomy" id="933095"/>
    <lineage>
        <taxon>Eukaryota</taxon>
        <taxon>Fungi</taxon>
        <taxon>Dikarya</taxon>
        <taxon>Ascomycota</taxon>
        <taxon>Pezizomycotina</taxon>
        <taxon>Sordariomycetes</taxon>
        <taxon>Xylariomycetidae</taxon>
        <taxon>Xylariales</taxon>
        <taxon>Xylariaceae</taxon>
        <taxon>Anthostomella</taxon>
    </lineage>
</organism>
<feature type="signal peptide" evidence="1">
    <location>
        <begin position="1"/>
        <end position="21"/>
    </location>
</feature>
<proteinExistence type="predicted"/>
<evidence type="ECO:0000256" key="1">
    <source>
        <dbReference type="SAM" id="SignalP"/>
    </source>
</evidence>
<keyword evidence="3" id="KW-1185">Reference proteome</keyword>
<comment type="caution">
    <text evidence="2">The sequence shown here is derived from an EMBL/GenBank/DDBJ whole genome shotgun (WGS) entry which is preliminary data.</text>
</comment>
<feature type="chain" id="PRO_5042462998" evidence="1">
    <location>
        <begin position="22"/>
        <end position="237"/>
    </location>
</feature>
<dbReference type="AlphaFoldDB" id="A0AAI8VL72"/>
<accession>A0AAI8VL72</accession>
<name>A0AAI8VL72_9PEZI</name>
<evidence type="ECO:0000313" key="2">
    <source>
        <dbReference type="EMBL" id="CAJ2506928.1"/>
    </source>
</evidence>
<dbReference type="EMBL" id="CAUWAG010000010">
    <property type="protein sequence ID" value="CAJ2506928.1"/>
    <property type="molecule type" value="Genomic_DNA"/>
</dbReference>
<gene>
    <name evidence="2" type="ORF">KHLLAP_LOCUS7396</name>
</gene>
<dbReference type="Proteomes" id="UP001295740">
    <property type="component" value="Unassembled WGS sequence"/>
</dbReference>
<reference evidence="2" key="1">
    <citation type="submission" date="2023-10" db="EMBL/GenBank/DDBJ databases">
        <authorList>
            <person name="Hackl T."/>
        </authorList>
    </citation>
    <scope>NUCLEOTIDE SEQUENCE</scope>
</reference>
<keyword evidence="1" id="KW-0732">Signal</keyword>
<sequence length="237" mass="25760">MRANPLILAVAVAGSLASVASFRSVALQDREIQYCGAADQPTIRTCGDPEVGPGIWVTNHDKNPNVKYFLYENSRDEHPWKYLDIPQGTRAFLQVCPTFQGRMVRGTVAVNTNNMPHMLGTWIEFSIVGGTIWGDISFLEGSDGGALMATTDGSGLVRECVVDLLTAAPSHVLRVNDAGVAVVDTVVDKPWRATNHAARAWLNARCDENQIYIQEPNQAIIASSDGRFEVMMVDGVA</sequence>
<protein>
    <submittedName>
        <fullName evidence="2">Uu.00g081140.m01.CDS01</fullName>
    </submittedName>
</protein>